<dbReference type="AlphaFoldDB" id="A0A2S6CQC0"/>
<sequence length="282" mass="32273">MAVLKVRNSNGKASLGGAKDYLERDGRNVECSTFNIDRPEEWAEDMQLTKELFDKTEGRQYYWIVQSFDNEHGEQSYNAEDIHEMGKELAEVFAKKGYQVVVETHNDTDNLHNHLIINSVNSETGKKLRISNAKSLEVSKGADILTKDLYRLNDEICKKYGLRTLDQSKAIKNERERHAGIQPTNKKTDENYLAKSWKDTLRQDLQDIWKDKNIKSKDDFERALQQKGITISRMTSTGNITYEQGGNKARAKSLGAFNRDDVSSLLERNKSLGQTISRGFSR</sequence>
<accession>A0A2S6CQC0</accession>
<protein>
    <submittedName>
        <fullName evidence="2">Relaxase</fullName>
    </submittedName>
</protein>
<comment type="caution">
    <text evidence="2">The sequence shown here is derived from an EMBL/GenBank/DDBJ whole genome shotgun (WGS) entry which is preliminary data.</text>
</comment>
<dbReference type="EMBL" id="PGEM01000159">
    <property type="protein sequence ID" value="PPJ61897.1"/>
    <property type="molecule type" value="Genomic_DNA"/>
</dbReference>
<dbReference type="Pfam" id="PF03432">
    <property type="entry name" value="Relaxase"/>
    <property type="match status" value="1"/>
</dbReference>
<name>A0A2S6CQC0_9CYAN</name>
<reference evidence="2 3" key="1">
    <citation type="submission" date="2018-02" db="EMBL/GenBank/DDBJ databases">
        <title>Discovery of a pederin family compound in a non-symbiotic bloom-forming cyanobacterium.</title>
        <authorList>
            <person name="Kust A."/>
            <person name="Mares J."/>
            <person name="Jokela J."/>
            <person name="Urajova P."/>
            <person name="Hajek J."/>
            <person name="Saurav K."/>
            <person name="Voracova K."/>
            <person name="Fewer D.P."/>
            <person name="Haapaniemi E."/>
            <person name="Permi P."/>
            <person name="Rehakova K."/>
            <person name="Sivonen K."/>
            <person name="Hrouzek P."/>
        </authorList>
    </citation>
    <scope>NUCLEOTIDE SEQUENCE [LARGE SCALE GENOMIC DNA]</scope>
    <source>
        <strain evidence="2 3">CHARLIE-1</strain>
    </source>
</reference>
<dbReference type="OrthoDB" id="423968at2"/>
<keyword evidence="3" id="KW-1185">Reference proteome</keyword>
<evidence type="ECO:0000313" key="2">
    <source>
        <dbReference type="EMBL" id="PPJ61897.1"/>
    </source>
</evidence>
<gene>
    <name evidence="2" type="ORF">CUN59_18410</name>
</gene>
<dbReference type="Proteomes" id="UP000239589">
    <property type="component" value="Unassembled WGS sequence"/>
</dbReference>
<evidence type="ECO:0000259" key="1">
    <source>
        <dbReference type="Pfam" id="PF03432"/>
    </source>
</evidence>
<evidence type="ECO:0000313" key="3">
    <source>
        <dbReference type="Proteomes" id="UP000239589"/>
    </source>
</evidence>
<proteinExistence type="predicted"/>
<dbReference type="InterPro" id="IPR005094">
    <property type="entry name" value="Endonuclease_MobA/VirD2"/>
</dbReference>
<feature type="domain" description="MobA/VirD2-like nuclease" evidence="1">
    <location>
        <begin position="24"/>
        <end position="162"/>
    </location>
</feature>
<organism evidence="2 3">
    <name type="scientific">Cuspidothrix issatschenkoi CHARLIE-1</name>
    <dbReference type="NCBI Taxonomy" id="2052836"/>
    <lineage>
        <taxon>Bacteria</taxon>
        <taxon>Bacillati</taxon>
        <taxon>Cyanobacteriota</taxon>
        <taxon>Cyanophyceae</taxon>
        <taxon>Nostocales</taxon>
        <taxon>Aphanizomenonaceae</taxon>
        <taxon>Cuspidothrix</taxon>
    </lineage>
</organism>